<evidence type="ECO:0000256" key="1">
    <source>
        <dbReference type="SAM" id="Phobius"/>
    </source>
</evidence>
<keyword evidence="1" id="KW-0472">Membrane</keyword>
<keyword evidence="1" id="KW-1133">Transmembrane helix</keyword>
<keyword evidence="3" id="KW-1185">Reference proteome</keyword>
<dbReference type="RefSeq" id="WP_184814572.1">
    <property type="nucleotide sequence ID" value="NZ_JACHJQ010000007.1"/>
</dbReference>
<dbReference type="AlphaFoldDB" id="A0A7W7QBJ5"/>
<name>A0A7W7QBJ5_9PSEU</name>
<evidence type="ECO:0000313" key="2">
    <source>
        <dbReference type="EMBL" id="MBB4910540.1"/>
    </source>
</evidence>
<protein>
    <submittedName>
        <fullName evidence="2">Uncharacterized protein</fullName>
    </submittedName>
</protein>
<keyword evidence="1" id="KW-0812">Transmembrane</keyword>
<feature type="transmembrane region" description="Helical" evidence="1">
    <location>
        <begin position="62"/>
        <end position="83"/>
    </location>
</feature>
<organism evidence="2 3">
    <name type="scientific">Actinophytocola algeriensis</name>
    <dbReference type="NCBI Taxonomy" id="1768010"/>
    <lineage>
        <taxon>Bacteria</taxon>
        <taxon>Bacillati</taxon>
        <taxon>Actinomycetota</taxon>
        <taxon>Actinomycetes</taxon>
        <taxon>Pseudonocardiales</taxon>
        <taxon>Pseudonocardiaceae</taxon>
    </lineage>
</organism>
<comment type="caution">
    <text evidence="2">The sequence shown here is derived from an EMBL/GenBank/DDBJ whole genome shotgun (WGS) entry which is preliminary data.</text>
</comment>
<sequence>MTMAPKWHTAMQMTDEELVLLYDQVAEHVAVGLSFYRDEILRRAMERSAAEVHALAKSSNRLALWNMVVATIAVVVSLVAIIAV</sequence>
<dbReference type="EMBL" id="JACHJQ010000007">
    <property type="protein sequence ID" value="MBB4910540.1"/>
    <property type="molecule type" value="Genomic_DNA"/>
</dbReference>
<accession>A0A7W7QBJ5</accession>
<reference evidence="2 3" key="1">
    <citation type="submission" date="2020-08" db="EMBL/GenBank/DDBJ databases">
        <title>Genomic Encyclopedia of Type Strains, Phase III (KMG-III): the genomes of soil and plant-associated and newly described type strains.</title>
        <authorList>
            <person name="Whitman W."/>
        </authorList>
    </citation>
    <scope>NUCLEOTIDE SEQUENCE [LARGE SCALE GENOMIC DNA]</scope>
    <source>
        <strain evidence="2 3">CECT 8960</strain>
    </source>
</reference>
<evidence type="ECO:0000313" key="3">
    <source>
        <dbReference type="Proteomes" id="UP000520767"/>
    </source>
</evidence>
<gene>
    <name evidence="2" type="ORF">FHR82_006798</name>
</gene>
<dbReference type="Proteomes" id="UP000520767">
    <property type="component" value="Unassembled WGS sequence"/>
</dbReference>
<proteinExistence type="predicted"/>